<feature type="compositionally biased region" description="Polar residues" evidence="1">
    <location>
        <begin position="216"/>
        <end position="228"/>
    </location>
</feature>
<feature type="region of interest" description="Disordered" evidence="1">
    <location>
        <begin position="214"/>
        <end position="248"/>
    </location>
</feature>
<accession>A0A183NBB9</accession>
<dbReference type="AlphaFoldDB" id="A0A183NBB9"/>
<organism evidence="2 3">
    <name type="scientific">Schistosoma margrebowiei</name>
    <dbReference type="NCBI Taxonomy" id="48269"/>
    <lineage>
        <taxon>Eukaryota</taxon>
        <taxon>Metazoa</taxon>
        <taxon>Spiralia</taxon>
        <taxon>Lophotrochozoa</taxon>
        <taxon>Platyhelminthes</taxon>
        <taxon>Trematoda</taxon>
        <taxon>Digenea</taxon>
        <taxon>Strigeidida</taxon>
        <taxon>Schistosomatoidea</taxon>
        <taxon>Schistosomatidae</taxon>
        <taxon>Schistosoma</taxon>
    </lineage>
</organism>
<proteinExistence type="predicted"/>
<name>A0A183NBB9_9TREM</name>
<gene>
    <name evidence="2" type="ORF">SMRZ_LOCUS25594</name>
</gene>
<feature type="compositionally biased region" description="Basic and acidic residues" evidence="1">
    <location>
        <begin position="239"/>
        <end position="248"/>
    </location>
</feature>
<keyword evidence="3" id="KW-1185">Reference proteome</keyword>
<sequence length="248" mass="28978">MFTSDVAEPYEILKRSILNRGDLTDRQRLDQLFNNIDLQHGSATDMLQRMREVIGIRTFDEDLFKQLFLSKLPQQVQAVLVSFQNNALDELAASADRILEITKSSTTELFENCGFSLMVLWSMVNRYWDTSRWFPRSDPHYMVIAMMNLWLKEHWITIETALHGFNTVFLRHTDKLNEFNRTFNNSFQSLQDRLKLKETTMYHNWIGIKNSKYKVSRSSGPPHASSQGMDLYGNYGQDSGKKEKEDSN</sequence>
<protein>
    <submittedName>
        <fullName evidence="2">Uncharacterized protein</fullName>
    </submittedName>
</protein>
<evidence type="ECO:0000256" key="1">
    <source>
        <dbReference type="SAM" id="MobiDB-lite"/>
    </source>
</evidence>
<evidence type="ECO:0000313" key="2">
    <source>
        <dbReference type="EMBL" id="VDP55717.1"/>
    </source>
</evidence>
<reference evidence="2 3" key="1">
    <citation type="submission" date="2018-11" db="EMBL/GenBank/DDBJ databases">
        <authorList>
            <consortium name="Pathogen Informatics"/>
        </authorList>
    </citation>
    <scope>NUCLEOTIDE SEQUENCE [LARGE SCALE GENOMIC DNA]</scope>
    <source>
        <strain evidence="2 3">Zambia</strain>
    </source>
</reference>
<dbReference type="PANTHER" id="PTHR33327">
    <property type="entry name" value="ENDONUCLEASE"/>
    <property type="match status" value="1"/>
</dbReference>
<dbReference type="PANTHER" id="PTHR33327:SF3">
    <property type="entry name" value="RNA-DIRECTED DNA POLYMERASE"/>
    <property type="match status" value="1"/>
</dbReference>
<dbReference type="Proteomes" id="UP000277204">
    <property type="component" value="Unassembled WGS sequence"/>
</dbReference>
<evidence type="ECO:0000313" key="3">
    <source>
        <dbReference type="Proteomes" id="UP000277204"/>
    </source>
</evidence>
<dbReference type="STRING" id="48269.A0A183NBB9"/>
<dbReference type="EMBL" id="UZAI01021520">
    <property type="protein sequence ID" value="VDP55717.1"/>
    <property type="molecule type" value="Genomic_DNA"/>
</dbReference>